<feature type="repeat" description="ANK" evidence="1">
    <location>
        <begin position="329"/>
        <end position="361"/>
    </location>
</feature>
<evidence type="ECO:0000256" key="2">
    <source>
        <dbReference type="SAM" id="MobiDB-lite"/>
    </source>
</evidence>
<reference evidence="3 4" key="2">
    <citation type="submission" date="2019-01" db="EMBL/GenBank/DDBJ databases">
        <title>The decoding of complex shrimp genome reveals the adaptation for benthos swimmer, frequently molting mechanism and breeding impact on genome.</title>
        <authorList>
            <person name="Sun Y."/>
            <person name="Gao Y."/>
            <person name="Yu Y."/>
        </authorList>
    </citation>
    <scope>NUCLEOTIDE SEQUENCE [LARGE SCALE GENOMIC DNA]</scope>
    <source>
        <tissue evidence="3">Muscle</tissue>
    </source>
</reference>
<dbReference type="EMBL" id="QCYY01002635">
    <property type="protein sequence ID" value="ROT68781.1"/>
    <property type="molecule type" value="Genomic_DNA"/>
</dbReference>
<protein>
    <submittedName>
        <fullName evidence="3">Putative serine/threonine-protein phosphatase 6 regulatory ankyrin repeat subunit A-like</fullName>
    </submittedName>
</protein>
<dbReference type="SUPFAM" id="SSF48403">
    <property type="entry name" value="Ankyrin repeat"/>
    <property type="match status" value="3"/>
</dbReference>
<dbReference type="InterPro" id="IPR002110">
    <property type="entry name" value="Ankyrin_rpt"/>
</dbReference>
<feature type="repeat" description="ANK" evidence="1">
    <location>
        <begin position="236"/>
        <end position="256"/>
    </location>
</feature>
<feature type="repeat" description="ANK" evidence="1">
    <location>
        <begin position="512"/>
        <end position="537"/>
    </location>
</feature>
<dbReference type="PANTHER" id="PTHR24133:SF40">
    <property type="entry name" value="ANKYRIN REPEAT DOMAIN 44"/>
    <property type="match status" value="1"/>
</dbReference>
<feature type="compositionally biased region" description="Polar residues" evidence="2">
    <location>
        <begin position="607"/>
        <end position="618"/>
    </location>
</feature>
<dbReference type="Gene3D" id="1.25.40.20">
    <property type="entry name" value="Ankyrin repeat-containing domain"/>
    <property type="match status" value="7"/>
</dbReference>
<feature type="repeat" description="ANK" evidence="1">
    <location>
        <begin position="203"/>
        <end position="235"/>
    </location>
</feature>
<feature type="repeat" description="ANK" evidence="1">
    <location>
        <begin position="362"/>
        <end position="394"/>
    </location>
</feature>
<dbReference type="InterPro" id="IPR036770">
    <property type="entry name" value="Ankyrin_rpt-contain_sf"/>
</dbReference>
<feature type="region of interest" description="Disordered" evidence="2">
    <location>
        <begin position="597"/>
        <end position="622"/>
    </location>
</feature>
<evidence type="ECO:0000256" key="1">
    <source>
        <dbReference type="PROSITE-ProRule" id="PRU00023"/>
    </source>
</evidence>
<dbReference type="PROSITE" id="PS50088">
    <property type="entry name" value="ANK_REPEAT"/>
    <property type="match status" value="9"/>
</dbReference>
<dbReference type="OrthoDB" id="6358977at2759"/>
<dbReference type="Pfam" id="PF12796">
    <property type="entry name" value="Ank_2"/>
    <property type="match status" value="3"/>
</dbReference>
<feature type="repeat" description="ANK" evidence="1">
    <location>
        <begin position="951"/>
        <end position="983"/>
    </location>
</feature>
<dbReference type="Gene3D" id="1.10.1410.40">
    <property type="match status" value="1"/>
</dbReference>
<accession>A0A423SX83</accession>
<dbReference type="SMART" id="SM00248">
    <property type="entry name" value="ANK"/>
    <property type="match status" value="15"/>
</dbReference>
<organism evidence="3 4">
    <name type="scientific">Penaeus vannamei</name>
    <name type="common">Whiteleg shrimp</name>
    <name type="synonym">Litopenaeus vannamei</name>
    <dbReference type="NCBI Taxonomy" id="6689"/>
    <lineage>
        <taxon>Eukaryota</taxon>
        <taxon>Metazoa</taxon>
        <taxon>Ecdysozoa</taxon>
        <taxon>Arthropoda</taxon>
        <taxon>Crustacea</taxon>
        <taxon>Multicrustacea</taxon>
        <taxon>Malacostraca</taxon>
        <taxon>Eumalacostraca</taxon>
        <taxon>Eucarida</taxon>
        <taxon>Decapoda</taxon>
        <taxon>Dendrobranchiata</taxon>
        <taxon>Penaeoidea</taxon>
        <taxon>Penaeidae</taxon>
        <taxon>Penaeus</taxon>
    </lineage>
</organism>
<dbReference type="PROSITE" id="PS50297">
    <property type="entry name" value="ANK_REP_REGION"/>
    <property type="match status" value="9"/>
</dbReference>
<evidence type="ECO:0000313" key="4">
    <source>
        <dbReference type="Proteomes" id="UP000283509"/>
    </source>
</evidence>
<dbReference type="Pfam" id="PF13857">
    <property type="entry name" value="Ank_5"/>
    <property type="match status" value="1"/>
</dbReference>
<sequence>MDPESRTRNIHLYLAILLGDYEELRQCIVSGADVAVADPFGNTFLHYVAKLGHCTVARVLVEAGVDPNASNRAGQTPLHYAARAGYEKMIRILLTNGAHMRVMDRRGHTPLQIASQRQRDKATMVLHKNKTTDTKIYRPKRLNSMIDCDLFHKLDALVATGERATVLDFLGTKDIHKAVTEGEVHQVKKLLENEQNVHRKSHDLSTPLHFSAYGGSIEIVKLLLEKGSDPDAENVTGDTPLHLAAISGKLEVIQLLANAANINKSSATHDKLLHYARYEAGNLGQGVLDVSLLSPERNTPLHFACLAGHVEAVNILLEKHADTKCTAESGHTPLHYASLGGYTKIVQRLIEAGAHVNAVDRRGCTALHYAASAGHTSLVEELARHGADVQLLTDAGKSVLHDASFYGRLDSAQSLAGIQPKLIAVRDKLKLSAEDTAHIRGHVQAAWWLQKQTEAESDFETFNHRTKVCKENINDYGEISLKIQSANQGKNASILASSVDFGLFEIHFQDRQGRTLLHAAAEQNNLPNIRILLERGALPTALTFNGKTPSDLAREKGHLQAYNMISNTNICEAGSPEELFVALLSLITETAYSSADAATTPHDLESTDASPKGQNPSLSAVRKASSLLTSGAPLEPPGSHTCYPLHLAITANCTPLLPLLLAAGAPLTATRDGLGPVQLAWLTPDITTWVAVLVTRAVRDRIAMEMQPLDDALQAAARALLEALDGERPWEAALERPAGSSDSLDALLFRAARGGASTLAWWIWNSGGSAEMMAREYTVLEQAREEARSSASRREVLEVTFVLLVLCLEFNPQVNSPDYDDERWRTVLSWVLSLHSLDNEIYKDSAAWIKEMIDTFRKIWREVHSYHEEDKPSCYKSHLELVRKLHSRFWTHLDEMSALFGDTDNNTQENYICELLKRAVIKSCEKDMPLFLHLLTCVAGANVSEMIDEVCGGFPLHYAALHNNMSAARYILSQGASPSVQDRFGNTPAHYAYMFGHQEGVQETMFDYFAQMMRQSLVNCEPEDRRLAIVLPGVKKTQVGVSLSLVWTGEVFPLLLVDVDVVATARASWPPALRRPKLTPSTLDSVYLNSIGNNEWRFSFALAENAVMKSLTADKRRVFLACKMVLSALKVEKWAPRHVQNQFKYFHGRFFKIPSPKGFLLKNTFFLELEEVTDEEQWTEEHLVERMTSVFRRMCEEHTDPASQETSWEPAAVKAYFAGRTQDPCVGFGAPGILKFLESIDPENWRGFALIPN</sequence>
<dbReference type="PANTHER" id="PTHR24133">
    <property type="entry name" value="ANKYRIN DOMAIN-CONTAINING"/>
    <property type="match status" value="1"/>
</dbReference>
<dbReference type="InterPro" id="IPR052391">
    <property type="entry name" value="E3_Ligase-Neurotoxin"/>
</dbReference>
<comment type="caution">
    <text evidence="3">The sequence shown here is derived from an EMBL/GenBank/DDBJ whole genome shotgun (WGS) entry which is preliminary data.</text>
</comment>
<dbReference type="Proteomes" id="UP000283509">
    <property type="component" value="Unassembled WGS sequence"/>
</dbReference>
<dbReference type="PRINTS" id="PR01415">
    <property type="entry name" value="ANKYRIN"/>
</dbReference>
<dbReference type="Pfam" id="PF13637">
    <property type="entry name" value="Ank_4"/>
    <property type="match status" value="1"/>
</dbReference>
<dbReference type="STRING" id="6689.A0A423SX83"/>
<reference evidence="3 4" key="1">
    <citation type="submission" date="2018-04" db="EMBL/GenBank/DDBJ databases">
        <authorList>
            <person name="Zhang X."/>
            <person name="Yuan J."/>
            <person name="Li F."/>
            <person name="Xiang J."/>
        </authorList>
    </citation>
    <scope>NUCLEOTIDE SEQUENCE [LARGE SCALE GENOMIC DNA]</scope>
    <source>
        <tissue evidence="3">Muscle</tissue>
    </source>
</reference>
<feature type="repeat" description="ANK" evidence="1">
    <location>
        <begin position="73"/>
        <end position="105"/>
    </location>
</feature>
<feature type="repeat" description="ANK" evidence="1">
    <location>
        <begin position="296"/>
        <end position="328"/>
    </location>
</feature>
<dbReference type="AlphaFoldDB" id="A0A423SX83"/>
<keyword evidence="1" id="KW-0040">ANK repeat</keyword>
<name>A0A423SX83_PENVA</name>
<dbReference type="Pfam" id="PF00023">
    <property type="entry name" value="Ank"/>
    <property type="match status" value="1"/>
</dbReference>
<proteinExistence type="predicted"/>
<evidence type="ECO:0000313" key="3">
    <source>
        <dbReference type="EMBL" id="ROT68781.1"/>
    </source>
</evidence>
<gene>
    <name evidence="3" type="ORF">C7M84_013073</name>
</gene>
<keyword evidence="4" id="KW-1185">Reference proteome</keyword>
<feature type="repeat" description="ANK" evidence="1">
    <location>
        <begin position="40"/>
        <end position="72"/>
    </location>
</feature>